<keyword evidence="3" id="KW-1185">Reference proteome</keyword>
<dbReference type="Pfam" id="PF02214">
    <property type="entry name" value="BTB_2"/>
    <property type="match status" value="1"/>
</dbReference>
<dbReference type="InterPro" id="IPR000210">
    <property type="entry name" value="BTB/POZ_dom"/>
</dbReference>
<dbReference type="SMART" id="SM00225">
    <property type="entry name" value="BTB"/>
    <property type="match status" value="1"/>
</dbReference>
<dbReference type="SUPFAM" id="SSF54695">
    <property type="entry name" value="POZ domain"/>
    <property type="match status" value="1"/>
</dbReference>
<dbReference type="Ensembl" id="ENSEBUT00000000946.1">
    <property type="protein sequence ID" value="ENSEBUP00000000641.1"/>
    <property type="gene ID" value="ENSEBUG00000000737.1"/>
</dbReference>
<sequence length="251" mass="27905">MADDAERSSFGTQTPPLHSAVIQINVGGTIFTTTSDTLRSCPGSRMAEIPCPPHSLRFLADSAGRPFVDRDPTAFAYVLRFLRGGGLPPAGAETETLQEALYWRVEPLVKILEESPQVFGENVGRKHFVAQIPNYHENLELMIRLARAEALAARLSRVLVFVQKIKPTAVHEGETGRPGLPHNGHATIVKYGPWTAEPGVTDLLDSVKTDIVNLGYNVEYRALPEDRPFSLFRESTASNEHGLFEFIFHWW</sequence>
<dbReference type="Pfam" id="PF25611">
    <property type="entry name" value="KCTD_C"/>
    <property type="match status" value="1"/>
</dbReference>
<feature type="domain" description="BTB" evidence="1">
    <location>
        <begin position="20"/>
        <end position="120"/>
    </location>
</feature>
<dbReference type="AlphaFoldDB" id="A0A8C4NCU0"/>
<dbReference type="InterPro" id="IPR003131">
    <property type="entry name" value="T1-type_BTB"/>
</dbReference>
<dbReference type="InterPro" id="IPR011333">
    <property type="entry name" value="SKP1/BTB/POZ_sf"/>
</dbReference>
<dbReference type="GeneTree" id="ENSGT00940000160762"/>
<dbReference type="OMA" id="NVGGEMY"/>
<accession>A0A8C4NCU0</accession>
<evidence type="ECO:0000313" key="3">
    <source>
        <dbReference type="Proteomes" id="UP000694388"/>
    </source>
</evidence>
<dbReference type="GO" id="GO:0051260">
    <property type="term" value="P:protein homooligomerization"/>
    <property type="evidence" value="ECO:0007669"/>
    <property type="project" value="InterPro"/>
</dbReference>
<reference evidence="2" key="1">
    <citation type="submission" date="2025-08" db="UniProtKB">
        <authorList>
            <consortium name="Ensembl"/>
        </authorList>
    </citation>
    <scope>IDENTIFICATION</scope>
</reference>
<reference evidence="2" key="2">
    <citation type="submission" date="2025-09" db="UniProtKB">
        <authorList>
            <consortium name="Ensembl"/>
        </authorList>
    </citation>
    <scope>IDENTIFICATION</scope>
</reference>
<dbReference type="InterPro" id="IPR057890">
    <property type="entry name" value="KCTD7/14_C"/>
</dbReference>
<dbReference type="PANTHER" id="PTHR14499:SF3">
    <property type="entry name" value="BTB_POZ DOMAIN-CONTAINING PROTEIN KCTD14"/>
    <property type="match status" value="1"/>
</dbReference>
<evidence type="ECO:0000259" key="1">
    <source>
        <dbReference type="SMART" id="SM00225"/>
    </source>
</evidence>
<dbReference type="PANTHER" id="PTHR14499">
    <property type="entry name" value="POTASSIUM CHANNEL TETRAMERIZATION DOMAIN-CONTAINING"/>
    <property type="match status" value="1"/>
</dbReference>
<dbReference type="Proteomes" id="UP000694388">
    <property type="component" value="Unplaced"/>
</dbReference>
<protein>
    <submittedName>
        <fullName evidence="2">Potassium channel tetramerization domain containing 14</fullName>
    </submittedName>
</protein>
<evidence type="ECO:0000313" key="2">
    <source>
        <dbReference type="Ensembl" id="ENSEBUP00000000641.1"/>
    </source>
</evidence>
<proteinExistence type="predicted"/>
<name>A0A8C4NCU0_EPTBU</name>
<dbReference type="Gene3D" id="3.30.710.10">
    <property type="entry name" value="Potassium Channel Kv1.1, Chain A"/>
    <property type="match status" value="1"/>
</dbReference>
<organism evidence="2 3">
    <name type="scientific">Eptatretus burgeri</name>
    <name type="common">Inshore hagfish</name>
    <dbReference type="NCBI Taxonomy" id="7764"/>
    <lineage>
        <taxon>Eukaryota</taxon>
        <taxon>Metazoa</taxon>
        <taxon>Chordata</taxon>
        <taxon>Craniata</taxon>
        <taxon>Vertebrata</taxon>
        <taxon>Cyclostomata</taxon>
        <taxon>Myxini</taxon>
        <taxon>Myxiniformes</taxon>
        <taxon>Myxinidae</taxon>
        <taxon>Eptatretinae</taxon>
        <taxon>Eptatretus</taxon>
    </lineage>
</organism>